<evidence type="ECO:0008006" key="4">
    <source>
        <dbReference type="Google" id="ProtNLM"/>
    </source>
</evidence>
<dbReference type="AlphaFoldDB" id="A0A1G8L1T6"/>
<evidence type="ECO:0000256" key="1">
    <source>
        <dbReference type="SAM" id="Phobius"/>
    </source>
</evidence>
<gene>
    <name evidence="2" type="ORF">SAMN05421850_103139</name>
</gene>
<organism evidence="2 3">
    <name type="scientific">Lutimaribacter saemankumensis</name>
    <dbReference type="NCBI Taxonomy" id="490829"/>
    <lineage>
        <taxon>Bacteria</taxon>
        <taxon>Pseudomonadati</taxon>
        <taxon>Pseudomonadota</taxon>
        <taxon>Alphaproteobacteria</taxon>
        <taxon>Rhodobacterales</taxon>
        <taxon>Roseobacteraceae</taxon>
        <taxon>Lutimaribacter</taxon>
    </lineage>
</organism>
<reference evidence="2 3" key="1">
    <citation type="submission" date="2016-10" db="EMBL/GenBank/DDBJ databases">
        <authorList>
            <person name="de Groot N.N."/>
        </authorList>
    </citation>
    <scope>NUCLEOTIDE SEQUENCE [LARGE SCALE GENOMIC DNA]</scope>
    <source>
        <strain evidence="2 3">DSM 28010</strain>
    </source>
</reference>
<protein>
    <recommendedName>
        <fullName evidence="4">OmpR/PhoB-type domain-containing protein</fullName>
    </recommendedName>
</protein>
<dbReference type="Proteomes" id="UP000199340">
    <property type="component" value="Unassembled WGS sequence"/>
</dbReference>
<keyword evidence="3" id="KW-1185">Reference proteome</keyword>
<accession>A0A1G8L1T6</accession>
<evidence type="ECO:0000313" key="2">
    <source>
        <dbReference type="EMBL" id="SDI49642.1"/>
    </source>
</evidence>
<keyword evidence="1" id="KW-1133">Transmembrane helix</keyword>
<sequence>MAGDDGRAARFGPPRKLVVWGGMFVLVALVAAAVAMFLSLPDANVFNDRVAQIFEENDALVNPNEINLLMVLGQSGTTFAEVLSSYRLIILVLLVLAFCLLLSSLYFLLTNAALNQRLLEIERSGLHITSLVLNREQKIVEINNMEFGLTDNALETLSVLCEARLDDEIISGVELEATISGKPSIDCEEAGGATRIKRLRDHLGNQLLSQLLIRHVSREGYMLTISPDVIKLQ</sequence>
<proteinExistence type="predicted"/>
<dbReference type="OrthoDB" id="7842088at2"/>
<dbReference type="RefSeq" id="WP_090028095.1">
    <property type="nucleotide sequence ID" value="NZ_FNEB01000003.1"/>
</dbReference>
<name>A0A1G8L1T6_9RHOB</name>
<dbReference type="STRING" id="490829.SAMN05421850_103139"/>
<feature type="transmembrane region" description="Helical" evidence="1">
    <location>
        <begin position="17"/>
        <end position="40"/>
    </location>
</feature>
<dbReference type="EMBL" id="FNEB01000003">
    <property type="protein sequence ID" value="SDI49642.1"/>
    <property type="molecule type" value="Genomic_DNA"/>
</dbReference>
<keyword evidence="1" id="KW-0812">Transmembrane</keyword>
<evidence type="ECO:0000313" key="3">
    <source>
        <dbReference type="Proteomes" id="UP000199340"/>
    </source>
</evidence>
<feature type="transmembrane region" description="Helical" evidence="1">
    <location>
        <begin position="88"/>
        <end position="109"/>
    </location>
</feature>
<dbReference type="InterPro" id="IPR036388">
    <property type="entry name" value="WH-like_DNA-bd_sf"/>
</dbReference>
<dbReference type="Gene3D" id="1.10.10.10">
    <property type="entry name" value="Winged helix-like DNA-binding domain superfamily/Winged helix DNA-binding domain"/>
    <property type="match status" value="1"/>
</dbReference>
<keyword evidence="1" id="KW-0472">Membrane</keyword>